<evidence type="ECO:0000313" key="1">
    <source>
        <dbReference type="EMBL" id="KAH7691547.1"/>
    </source>
</evidence>
<organism evidence="1 2">
    <name type="scientific">Dioscorea alata</name>
    <name type="common">Purple yam</name>
    <dbReference type="NCBI Taxonomy" id="55571"/>
    <lineage>
        <taxon>Eukaryota</taxon>
        <taxon>Viridiplantae</taxon>
        <taxon>Streptophyta</taxon>
        <taxon>Embryophyta</taxon>
        <taxon>Tracheophyta</taxon>
        <taxon>Spermatophyta</taxon>
        <taxon>Magnoliopsida</taxon>
        <taxon>Liliopsida</taxon>
        <taxon>Dioscoreales</taxon>
        <taxon>Dioscoreaceae</taxon>
        <taxon>Dioscorea</taxon>
    </lineage>
</organism>
<gene>
    <name evidence="1" type="ORF">IHE45_01G005700</name>
</gene>
<keyword evidence="1" id="KW-0812">Transmembrane</keyword>
<protein>
    <submittedName>
        <fullName evidence="1">Calcium ATPase transmembrane domain M protein</fullName>
    </submittedName>
</protein>
<comment type="caution">
    <text evidence="1">The sequence shown here is derived from an EMBL/GenBank/DDBJ whole genome shotgun (WGS) entry which is preliminary data.</text>
</comment>
<reference evidence="2" key="1">
    <citation type="journal article" date="2022" name="Nat. Commun.">
        <title>Chromosome evolution and the genetic basis of agronomically important traits in greater yam.</title>
        <authorList>
            <person name="Bredeson J.V."/>
            <person name="Lyons J.B."/>
            <person name="Oniyinde I.O."/>
            <person name="Okereke N.R."/>
            <person name="Kolade O."/>
            <person name="Nnabue I."/>
            <person name="Nwadili C.O."/>
            <person name="Hribova E."/>
            <person name="Parker M."/>
            <person name="Nwogha J."/>
            <person name="Shu S."/>
            <person name="Carlson J."/>
            <person name="Kariba R."/>
            <person name="Muthemba S."/>
            <person name="Knop K."/>
            <person name="Barton G.J."/>
            <person name="Sherwood A.V."/>
            <person name="Lopez-Montes A."/>
            <person name="Asiedu R."/>
            <person name="Jamnadass R."/>
            <person name="Muchugi A."/>
            <person name="Goodstein D."/>
            <person name="Egesi C.N."/>
            <person name="Featherston J."/>
            <person name="Asfaw A."/>
            <person name="Simpson G.G."/>
            <person name="Dolezel J."/>
            <person name="Hendre P.S."/>
            <person name="Van Deynze A."/>
            <person name="Kumar P.L."/>
            <person name="Obidiegwu J.E."/>
            <person name="Bhattacharjee R."/>
            <person name="Rokhsar D.S."/>
        </authorList>
    </citation>
    <scope>NUCLEOTIDE SEQUENCE [LARGE SCALE GENOMIC DNA]</scope>
    <source>
        <strain evidence="2">cv. TDa95/00328</strain>
    </source>
</reference>
<sequence>MDPRLEEACLNGDLDKLRRLLKEDNPMLHRFSSSITAAIDNPLHMAASLGHTDLANELVIRNPKLALDLNPRGLSALHLASAHGDLEIVKLLISKVGSHLCLLKDKDGRLPIHSASMKGRIDILEQLIKVCPESAKALTYQNESILHLAVQFNSFETFEFLVKKLEVDDGIDEILNLKDDKGNTILHHSIARRQLQSVKLLLSKGEKVEVNAMNHKGLTALDVLLDSPSEHGDLTLGEVVRVAGGKVATELDPHQPPLQANISRNESGNTTNNTSRSWGRQRRTYSRPQQKTKKQPKVEDNYTPGTLMVVATLIATITFQSGLNPPGGFTQDNGNTTVTNITDSINSTTSAGVAVLGSNLSTFLFFDMIGLFASLSIILVLICVVPRKKKKMMKILVVIMWVSVFSTALAFSAGIYKIFPDSNRKKSNFLLRGWLWILRIFMLCLCLQFVVYMLRKVGWWRKKEGHGVSNTVRRGGCLLWCLRIGVLLITLLLLAFFGIFYYAAFVAWDLNKTT</sequence>
<name>A0ACB7WSH9_DIOAL</name>
<keyword evidence="1" id="KW-0472">Membrane</keyword>
<accession>A0ACB7WSH9</accession>
<keyword evidence="2" id="KW-1185">Reference proteome</keyword>
<dbReference type="EMBL" id="CM037011">
    <property type="protein sequence ID" value="KAH7691547.1"/>
    <property type="molecule type" value="Genomic_DNA"/>
</dbReference>
<evidence type="ECO:0000313" key="2">
    <source>
        <dbReference type="Proteomes" id="UP000827976"/>
    </source>
</evidence>
<proteinExistence type="predicted"/>
<dbReference type="Proteomes" id="UP000827976">
    <property type="component" value="Chromosome 1"/>
</dbReference>